<evidence type="ECO:0000313" key="12">
    <source>
        <dbReference type="EMBL" id="ACN15851.1"/>
    </source>
</evidence>
<dbReference type="GO" id="GO:0007059">
    <property type="term" value="P:chromosome segregation"/>
    <property type="evidence" value="ECO:0007669"/>
    <property type="project" value="UniProtKB-UniRule"/>
</dbReference>
<evidence type="ECO:0000259" key="10">
    <source>
        <dbReference type="PROSITE" id="PS51898"/>
    </source>
</evidence>
<dbReference type="GO" id="GO:0051301">
    <property type="term" value="P:cell division"/>
    <property type="evidence" value="ECO:0007669"/>
    <property type="project" value="UniProtKB-KW"/>
</dbReference>
<dbReference type="Pfam" id="PF02899">
    <property type="entry name" value="Phage_int_SAM_1"/>
    <property type="match status" value="1"/>
</dbReference>
<comment type="subunit">
    <text evidence="9">Forms a cyclic heterotetrameric complex composed of two molecules of XerC and two molecules of XerD.</text>
</comment>
<dbReference type="HOGENOM" id="CLU_027562_9_6_7"/>
<evidence type="ECO:0000313" key="13">
    <source>
        <dbReference type="Proteomes" id="UP000000442"/>
    </source>
</evidence>
<evidence type="ECO:0000259" key="11">
    <source>
        <dbReference type="PROSITE" id="PS51900"/>
    </source>
</evidence>
<dbReference type="PANTHER" id="PTHR30349:SF77">
    <property type="entry name" value="TYROSINE RECOMBINASE XERC"/>
    <property type="match status" value="1"/>
</dbReference>
<dbReference type="KEGG" id="dat:HRM2_27610"/>
<evidence type="ECO:0000256" key="4">
    <source>
        <dbReference type="ARBA" id="ARBA00022829"/>
    </source>
</evidence>
<dbReference type="GO" id="GO:0009037">
    <property type="term" value="F:tyrosine-based site-specific recombinase activity"/>
    <property type="evidence" value="ECO:0007669"/>
    <property type="project" value="UniProtKB-UniRule"/>
</dbReference>
<feature type="active site" evidence="9">
    <location>
        <position position="269"/>
    </location>
</feature>
<dbReference type="SUPFAM" id="SSF56349">
    <property type="entry name" value="DNA breaking-rejoining enzymes"/>
    <property type="match status" value="1"/>
</dbReference>
<dbReference type="Gene3D" id="1.10.443.10">
    <property type="entry name" value="Intergrase catalytic core"/>
    <property type="match status" value="1"/>
</dbReference>
<evidence type="ECO:0000256" key="5">
    <source>
        <dbReference type="ARBA" id="ARBA00022908"/>
    </source>
</evidence>
<dbReference type="InterPro" id="IPR023009">
    <property type="entry name" value="Tyrosine_recombinase_XerC/XerD"/>
</dbReference>
<keyword evidence="13" id="KW-1185">Reference proteome</keyword>
<keyword evidence="5 9" id="KW-0229">DNA integration</keyword>
<dbReference type="InterPro" id="IPR044068">
    <property type="entry name" value="CB"/>
</dbReference>
<keyword evidence="3 9" id="KW-0132">Cell division</keyword>
<dbReference type="PROSITE" id="PS51900">
    <property type="entry name" value="CB"/>
    <property type="match status" value="1"/>
</dbReference>
<evidence type="ECO:0000256" key="6">
    <source>
        <dbReference type="ARBA" id="ARBA00023125"/>
    </source>
</evidence>
<dbReference type="GO" id="GO:0006313">
    <property type="term" value="P:DNA transposition"/>
    <property type="evidence" value="ECO:0007669"/>
    <property type="project" value="UniProtKB-UniRule"/>
</dbReference>
<dbReference type="AlphaFoldDB" id="C0QJ38"/>
<dbReference type="HAMAP" id="MF_01808">
    <property type="entry name" value="Recomb_XerC_XerD"/>
    <property type="match status" value="1"/>
</dbReference>
<dbReference type="NCBIfam" id="NF040815">
    <property type="entry name" value="recomb_XerA_Arch"/>
    <property type="match status" value="1"/>
</dbReference>
<dbReference type="PROSITE" id="PS51898">
    <property type="entry name" value="TYR_RECOMBINASE"/>
    <property type="match status" value="1"/>
</dbReference>
<keyword evidence="4 9" id="KW-0159">Chromosome partition</keyword>
<accession>C0QJ38</accession>
<comment type="function">
    <text evidence="9">Site-specific tyrosine recombinase, which acts by catalyzing the cutting and rejoining of the recombining DNA molecules. The XerC-XerD complex is essential to convert dimers of the bacterial chromosome into monomers to permit their segregation at cell division. It also contributes to the segregational stability of plasmids.</text>
</comment>
<reference evidence="12 13" key="1">
    <citation type="journal article" date="2009" name="Environ. Microbiol.">
        <title>Genome sequence of Desulfobacterium autotrophicum HRM2, a marine sulfate reducer oxidizing organic carbon completely to carbon dioxide.</title>
        <authorList>
            <person name="Strittmatter A.W."/>
            <person name="Liesegang H."/>
            <person name="Rabus R."/>
            <person name="Decker I."/>
            <person name="Amann J."/>
            <person name="Andres S."/>
            <person name="Henne A."/>
            <person name="Fricke W.F."/>
            <person name="Martinez-Arias R."/>
            <person name="Bartels D."/>
            <person name="Goesmann A."/>
            <person name="Krause L."/>
            <person name="Puehler A."/>
            <person name="Klenk H.P."/>
            <person name="Richter M."/>
            <person name="Schuler M."/>
            <person name="Gloeckner F.O."/>
            <person name="Meyerdierks A."/>
            <person name="Gottschalk G."/>
            <person name="Amann R."/>
        </authorList>
    </citation>
    <scope>NUCLEOTIDE SEQUENCE [LARGE SCALE GENOMIC DNA]</scope>
    <source>
        <strain evidence="13">ATCC 43914 / DSM 3382 / HRM2</strain>
    </source>
</reference>
<dbReference type="InterPro" id="IPR050090">
    <property type="entry name" value="Tyrosine_recombinase_XerCD"/>
</dbReference>
<dbReference type="OrthoDB" id="9801717at2"/>
<feature type="active site" description="O-(3'-phospho-DNA)-tyrosine intermediate" evidence="9">
    <location>
        <position position="278"/>
    </location>
</feature>
<sequence length="297" mass="33247">MVVTQFLQTLSSEKGYSPHTIRAYGGDLTAFLGFCFPGKPVAAITDEQLLKEIRDSETNPVRGFLMDLAKKKVTRRTISRRLSALKSFFNYLVVVGKIEVNPAQGVSAPKLPRSIPQFLTVDELFTLLDSIKTRTVVDKRNRAVFELFYSTGMRVSELSNLNVGDIDRESHLVRVRGKGNRERLVPVGDRALKAVDDYRTCIDGEFGALFLNRDAHRFSDSSIRRVLSVLVKACGLGVPVSPHTLRHSFATHMLDAGADLRGIQEILGHASLSSTQIYTHVTYARLMEVYDRAHPRR</sequence>
<dbReference type="EMBL" id="CP001087">
    <property type="protein sequence ID" value="ACN15851.1"/>
    <property type="molecule type" value="Genomic_DNA"/>
</dbReference>
<dbReference type="Proteomes" id="UP000000442">
    <property type="component" value="Chromosome"/>
</dbReference>
<dbReference type="RefSeq" id="WP_015904614.1">
    <property type="nucleotide sequence ID" value="NC_012108.1"/>
</dbReference>
<feature type="active site" evidence="9">
    <location>
        <position position="243"/>
    </location>
</feature>
<evidence type="ECO:0000256" key="7">
    <source>
        <dbReference type="ARBA" id="ARBA00023172"/>
    </source>
</evidence>
<evidence type="ECO:0000256" key="1">
    <source>
        <dbReference type="ARBA" id="ARBA00004496"/>
    </source>
</evidence>
<dbReference type="Pfam" id="PF00589">
    <property type="entry name" value="Phage_integrase"/>
    <property type="match status" value="1"/>
</dbReference>
<evidence type="ECO:0000256" key="8">
    <source>
        <dbReference type="ARBA" id="ARBA00023306"/>
    </source>
</evidence>
<dbReference type="STRING" id="177437.HRM2_27610"/>
<keyword evidence="8 9" id="KW-0131">Cell cycle</keyword>
<organism evidence="12 13">
    <name type="scientific">Desulforapulum autotrophicum (strain ATCC 43914 / DSM 3382 / VKM B-1955 / HRM2)</name>
    <name type="common">Desulfobacterium autotrophicum</name>
    <dbReference type="NCBI Taxonomy" id="177437"/>
    <lineage>
        <taxon>Bacteria</taxon>
        <taxon>Pseudomonadati</taxon>
        <taxon>Thermodesulfobacteriota</taxon>
        <taxon>Desulfobacteria</taxon>
        <taxon>Desulfobacterales</taxon>
        <taxon>Desulfobacteraceae</taxon>
        <taxon>Desulforapulum</taxon>
    </lineage>
</organism>
<dbReference type="GO" id="GO:0003677">
    <property type="term" value="F:DNA binding"/>
    <property type="evidence" value="ECO:0007669"/>
    <property type="project" value="UniProtKB-UniRule"/>
</dbReference>
<gene>
    <name evidence="9" type="primary">xerC</name>
    <name evidence="12" type="ordered locus">HRM2_27610</name>
</gene>
<evidence type="ECO:0000256" key="9">
    <source>
        <dbReference type="HAMAP-Rule" id="MF_01808"/>
    </source>
</evidence>
<feature type="active site" evidence="9">
    <location>
        <position position="178"/>
    </location>
</feature>
<dbReference type="InterPro" id="IPR013762">
    <property type="entry name" value="Integrase-like_cat_sf"/>
</dbReference>
<dbReference type="Gene3D" id="1.10.150.130">
    <property type="match status" value="1"/>
</dbReference>
<dbReference type="InterPro" id="IPR002104">
    <property type="entry name" value="Integrase_catalytic"/>
</dbReference>
<dbReference type="InterPro" id="IPR004107">
    <property type="entry name" value="Integrase_SAM-like_N"/>
</dbReference>
<feature type="active site" evidence="9">
    <location>
        <position position="246"/>
    </location>
</feature>
<dbReference type="CDD" id="cd00798">
    <property type="entry name" value="INT_XerDC_C"/>
    <property type="match status" value="1"/>
</dbReference>
<dbReference type="GO" id="GO:0005737">
    <property type="term" value="C:cytoplasm"/>
    <property type="evidence" value="ECO:0007669"/>
    <property type="project" value="UniProtKB-SubCell"/>
</dbReference>
<feature type="active site" evidence="9">
    <location>
        <position position="154"/>
    </location>
</feature>
<dbReference type="PANTHER" id="PTHR30349">
    <property type="entry name" value="PHAGE INTEGRASE-RELATED"/>
    <property type="match status" value="1"/>
</dbReference>
<keyword evidence="2 9" id="KW-0963">Cytoplasm</keyword>
<evidence type="ECO:0000256" key="3">
    <source>
        <dbReference type="ARBA" id="ARBA00022618"/>
    </source>
</evidence>
<protein>
    <recommendedName>
        <fullName evidence="9">Tyrosine recombinase XerC</fullName>
    </recommendedName>
</protein>
<evidence type="ECO:0000256" key="2">
    <source>
        <dbReference type="ARBA" id="ARBA00022490"/>
    </source>
</evidence>
<feature type="domain" description="Tyr recombinase" evidence="10">
    <location>
        <begin position="114"/>
        <end position="291"/>
    </location>
</feature>
<dbReference type="eggNOG" id="COG4974">
    <property type="taxonomic scope" value="Bacteria"/>
</dbReference>
<name>C0QJ38_DESAH</name>
<proteinExistence type="inferred from homology"/>
<comment type="subcellular location">
    <subcellularLocation>
        <location evidence="1 9">Cytoplasm</location>
    </subcellularLocation>
</comment>
<dbReference type="InterPro" id="IPR011010">
    <property type="entry name" value="DNA_brk_join_enz"/>
</dbReference>
<comment type="similarity">
    <text evidence="9">Belongs to the 'phage' integrase family. XerC subfamily.</text>
</comment>
<feature type="domain" description="Core-binding (CB)" evidence="11">
    <location>
        <begin position="1"/>
        <end position="93"/>
    </location>
</feature>
<keyword evidence="7 9" id="KW-0233">DNA recombination</keyword>
<dbReference type="InterPro" id="IPR010998">
    <property type="entry name" value="Integrase_recombinase_N"/>
</dbReference>
<keyword evidence="6 9" id="KW-0238">DNA-binding</keyword>